<proteinExistence type="predicted"/>
<name>A0A0S7BZI8_9BACT</name>
<dbReference type="Proteomes" id="UP000053091">
    <property type="component" value="Unassembled WGS sequence"/>
</dbReference>
<dbReference type="RefSeq" id="WP_137305475.1">
    <property type="nucleotide sequence ID" value="NZ_DF968182.1"/>
</dbReference>
<gene>
    <name evidence="3" type="ORF">TBC1_111247</name>
</gene>
<organism evidence="3">
    <name type="scientific">Lentimicrobium saccharophilum</name>
    <dbReference type="NCBI Taxonomy" id="1678841"/>
    <lineage>
        <taxon>Bacteria</taxon>
        <taxon>Pseudomonadati</taxon>
        <taxon>Bacteroidota</taxon>
        <taxon>Bacteroidia</taxon>
        <taxon>Bacteroidales</taxon>
        <taxon>Lentimicrobiaceae</taxon>
        <taxon>Lentimicrobium</taxon>
    </lineage>
</organism>
<dbReference type="NCBIfam" id="TIGR04183">
    <property type="entry name" value="Por_Secre_tail"/>
    <property type="match status" value="1"/>
</dbReference>
<dbReference type="OrthoDB" id="1274819at2"/>
<sequence>MKKAIVSSFVTILLIFNARAHNPWQWQNPLPQGNGLWAGQALDAQAFVAVGACGTIVRTEDQFKSREMPFIPLAEFLYGLNYRNIVAGTVHTSNGGYTGVSREKELTGQIAVIPAPNPFHNELSVYCELTNESFLTIEIRDNTGRVISVPVSGNKGSGSARILFDGSHLSPGIYFIRAISGDKVMVRKIIRV</sequence>
<feature type="domain" description="Secretion system C-terminal sorting" evidence="2">
    <location>
        <begin position="116"/>
        <end position="190"/>
    </location>
</feature>
<dbReference type="EMBL" id="DF968182">
    <property type="protein sequence ID" value="GAP43105.1"/>
    <property type="molecule type" value="Genomic_DNA"/>
</dbReference>
<accession>A0A0S7BZI8</accession>
<dbReference type="AlphaFoldDB" id="A0A0S7BZI8"/>
<dbReference type="InterPro" id="IPR026444">
    <property type="entry name" value="Secre_tail"/>
</dbReference>
<keyword evidence="4" id="KW-1185">Reference proteome</keyword>
<evidence type="ECO:0000259" key="2">
    <source>
        <dbReference type="Pfam" id="PF18962"/>
    </source>
</evidence>
<protein>
    <submittedName>
        <fullName evidence="3">Protein containing Por secretion system C-terminal sorting domain</fullName>
    </submittedName>
</protein>
<dbReference type="STRING" id="1678841.TBC1_111247"/>
<keyword evidence="1" id="KW-0732">Signal</keyword>
<evidence type="ECO:0000313" key="4">
    <source>
        <dbReference type="Proteomes" id="UP000053091"/>
    </source>
</evidence>
<dbReference type="Pfam" id="PF18962">
    <property type="entry name" value="Por_Secre_tail"/>
    <property type="match status" value="1"/>
</dbReference>
<evidence type="ECO:0000313" key="3">
    <source>
        <dbReference type="EMBL" id="GAP43105.1"/>
    </source>
</evidence>
<reference evidence="3" key="1">
    <citation type="journal article" date="2015" name="Genome Announc.">
        <title>Draft Genome Sequence of Bacteroidales Strain TBC1, a Novel Isolate from a Methanogenic Wastewater Treatment System.</title>
        <authorList>
            <person name="Tourlousse D.M."/>
            <person name="Matsuura N."/>
            <person name="Sun L."/>
            <person name="Toyonaga M."/>
            <person name="Kuroda K."/>
            <person name="Ohashi A."/>
            <person name="Cruz R."/>
            <person name="Yamaguchi T."/>
            <person name="Sekiguchi Y."/>
        </authorList>
    </citation>
    <scope>NUCLEOTIDE SEQUENCE [LARGE SCALE GENOMIC DNA]</scope>
    <source>
        <strain evidence="3">TBC1</strain>
    </source>
</reference>
<evidence type="ECO:0000256" key="1">
    <source>
        <dbReference type="SAM" id="SignalP"/>
    </source>
</evidence>
<feature type="chain" id="PRO_5006633405" evidence="1">
    <location>
        <begin position="21"/>
        <end position="192"/>
    </location>
</feature>
<feature type="signal peptide" evidence="1">
    <location>
        <begin position="1"/>
        <end position="20"/>
    </location>
</feature>